<evidence type="ECO:0000313" key="3">
    <source>
        <dbReference type="Proteomes" id="UP000271797"/>
    </source>
</evidence>
<dbReference type="Proteomes" id="UP000277930">
    <property type="component" value="Chromosome 1"/>
</dbReference>
<name>A0A0Q3CHM4_ECOLX</name>
<proteinExistence type="predicted"/>
<evidence type="ECO:0000313" key="1">
    <source>
        <dbReference type="EMBL" id="VED11423.1"/>
    </source>
</evidence>
<dbReference type="RefSeq" id="WP_000421876.1">
    <property type="nucleotide sequence ID" value="NZ_AP018395.1"/>
</dbReference>
<dbReference type="Proteomes" id="UP000271797">
    <property type="component" value="Chromosome"/>
</dbReference>
<gene>
    <name evidence="1" type="ORF">NCTC9044_02877</name>
    <name evidence="2" type="ORF">NCTC9702_05066</name>
</gene>
<reference evidence="3 4" key="1">
    <citation type="submission" date="2018-12" db="EMBL/GenBank/DDBJ databases">
        <authorList>
            <consortium name="Pathogen Informatics"/>
        </authorList>
    </citation>
    <scope>NUCLEOTIDE SEQUENCE [LARGE SCALE GENOMIC DNA]</scope>
    <source>
        <strain evidence="1 3">NCTC9044</strain>
        <strain evidence="2 4">NCTC9702</strain>
    </source>
</reference>
<sequence length="100" mass="12005">MELLNTYDDKETAEIFFERIEGEKRLASERDATETVYNLFGQPTWKNLYLLDMFNLKELQGIIECRKNGQSFDQERHREIIKMLEYAAKSFDLIIPAHWR</sequence>
<accession>A0A0Q3CHM4</accession>
<dbReference type="EMBL" id="LR134238">
    <property type="protein sequence ID" value="VED11423.1"/>
    <property type="molecule type" value="Genomic_DNA"/>
</dbReference>
<evidence type="ECO:0000313" key="2">
    <source>
        <dbReference type="EMBL" id="VED37726.1"/>
    </source>
</evidence>
<dbReference type="EMBL" id="LR134246">
    <property type="protein sequence ID" value="VED37726.1"/>
    <property type="molecule type" value="Genomic_DNA"/>
</dbReference>
<organism evidence="1 3">
    <name type="scientific">Escherichia coli</name>
    <dbReference type="NCBI Taxonomy" id="562"/>
    <lineage>
        <taxon>Bacteria</taxon>
        <taxon>Pseudomonadati</taxon>
        <taxon>Pseudomonadota</taxon>
        <taxon>Gammaproteobacteria</taxon>
        <taxon>Enterobacterales</taxon>
        <taxon>Enterobacteriaceae</taxon>
        <taxon>Escherichia</taxon>
    </lineage>
</organism>
<protein>
    <submittedName>
        <fullName evidence="1">Uncharacterized protein</fullName>
    </submittedName>
</protein>
<evidence type="ECO:0000313" key="4">
    <source>
        <dbReference type="Proteomes" id="UP000277930"/>
    </source>
</evidence>
<dbReference type="AlphaFoldDB" id="A0A0Q3CHM4"/>